<proteinExistence type="predicted"/>
<feature type="transmembrane region" description="Helical" evidence="1">
    <location>
        <begin position="43"/>
        <end position="68"/>
    </location>
</feature>
<reference evidence="3" key="1">
    <citation type="journal article" date="2015" name="Nat. Genet.">
        <title>The genome and transcriptome of the zoonotic hookworm Ancylostoma ceylanicum identify infection-specific gene families.</title>
        <authorList>
            <person name="Schwarz E.M."/>
            <person name="Hu Y."/>
            <person name="Antoshechkin I."/>
            <person name="Miller M.M."/>
            <person name="Sternberg P.W."/>
            <person name="Aroian R.V."/>
        </authorList>
    </citation>
    <scope>NUCLEOTIDE SEQUENCE</scope>
    <source>
        <strain evidence="3">HY135</strain>
    </source>
</reference>
<organism evidence="2 3">
    <name type="scientific">Ancylostoma ceylanicum</name>
    <dbReference type="NCBI Taxonomy" id="53326"/>
    <lineage>
        <taxon>Eukaryota</taxon>
        <taxon>Metazoa</taxon>
        <taxon>Ecdysozoa</taxon>
        <taxon>Nematoda</taxon>
        <taxon>Chromadorea</taxon>
        <taxon>Rhabditida</taxon>
        <taxon>Rhabditina</taxon>
        <taxon>Rhabditomorpha</taxon>
        <taxon>Strongyloidea</taxon>
        <taxon>Ancylostomatidae</taxon>
        <taxon>Ancylostomatinae</taxon>
        <taxon>Ancylostoma</taxon>
    </lineage>
</organism>
<accession>A0A016SHY4</accession>
<dbReference type="AlphaFoldDB" id="A0A016SHY4"/>
<gene>
    <name evidence="2" type="primary">Acey_s0226.g2777</name>
    <name evidence="2" type="synonym">Acey-Y39A1A.20</name>
    <name evidence="2" type="ORF">Y032_0226g2777</name>
</gene>
<dbReference type="Proteomes" id="UP000024635">
    <property type="component" value="Unassembled WGS sequence"/>
</dbReference>
<keyword evidence="1" id="KW-0812">Transmembrane</keyword>
<name>A0A016SHY4_9BILA</name>
<keyword evidence="3" id="KW-1185">Reference proteome</keyword>
<keyword evidence="1" id="KW-1133">Transmembrane helix</keyword>
<evidence type="ECO:0000313" key="3">
    <source>
        <dbReference type="Proteomes" id="UP000024635"/>
    </source>
</evidence>
<dbReference type="STRING" id="53326.A0A016SHY4"/>
<keyword evidence="1" id="KW-0472">Membrane</keyword>
<dbReference type="EMBL" id="JARK01001562">
    <property type="protein sequence ID" value="EYB89919.1"/>
    <property type="molecule type" value="Genomic_DNA"/>
</dbReference>
<evidence type="ECO:0000313" key="2">
    <source>
        <dbReference type="EMBL" id="EYB89919.1"/>
    </source>
</evidence>
<dbReference type="OrthoDB" id="5832893at2759"/>
<comment type="caution">
    <text evidence="2">The sequence shown here is derived from an EMBL/GenBank/DDBJ whole genome shotgun (WGS) entry which is preliminary data.</text>
</comment>
<evidence type="ECO:0000256" key="1">
    <source>
        <dbReference type="SAM" id="Phobius"/>
    </source>
</evidence>
<protein>
    <submittedName>
        <fullName evidence="2">Uncharacterized protein</fullName>
    </submittedName>
</protein>
<sequence>MQKWLAVAQRTLVFQRNRATYFQQQKRFPPAFIRRFFLRYPQAHLYIVFGLLSSAMLGPAVHSVYLFMTLTPEEFERYRFERTAVVKERQKYGERTVLVINSLSTFSLEKSVRWDFTLSVMCHVMLFCHE</sequence>